<feature type="domain" description="Histidine kinase" evidence="8">
    <location>
        <begin position="586"/>
        <end position="804"/>
    </location>
</feature>
<dbReference type="Proteomes" id="UP001172778">
    <property type="component" value="Unassembled WGS sequence"/>
</dbReference>
<evidence type="ECO:0000259" key="9">
    <source>
        <dbReference type="PROSITE" id="PS50885"/>
    </source>
</evidence>
<dbReference type="SUPFAM" id="SSF47384">
    <property type="entry name" value="Homodimeric domain of signal transducing histidine kinase"/>
    <property type="match status" value="1"/>
</dbReference>
<dbReference type="Pfam" id="PF02518">
    <property type="entry name" value="HATPase_c"/>
    <property type="match status" value="1"/>
</dbReference>
<dbReference type="Gene3D" id="3.30.450.20">
    <property type="entry name" value="PAS domain"/>
    <property type="match status" value="3"/>
</dbReference>
<dbReference type="SMART" id="SM00388">
    <property type="entry name" value="HisKA"/>
    <property type="match status" value="1"/>
</dbReference>
<dbReference type="SUPFAM" id="SSF158472">
    <property type="entry name" value="HAMP domain-like"/>
    <property type="match status" value="1"/>
</dbReference>
<dbReference type="EMBL" id="JARRAF010000001">
    <property type="protein sequence ID" value="MDK2122579.1"/>
    <property type="molecule type" value="Genomic_DNA"/>
</dbReference>
<dbReference type="Gene3D" id="3.30.565.10">
    <property type="entry name" value="Histidine kinase-like ATPase, C-terminal domain"/>
    <property type="match status" value="1"/>
</dbReference>
<accession>A0ABT7DRH3</accession>
<dbReference type="InterPro" id="IPR050736">
    <property type="entry name" value="Sensor_HK_Regulatory"/>
</dbReference>
<dbReference type="InterPro" id="IPR035965">
    <property type="entry name" value="PAS-like_dom_sf"/>
</dbReference>
<dbReference type="CDD" id="cd06225">
    <property type="entry name" value="HAMP"/>
    <property type="match status" value="1"/>
</dbReference>
<dbReference type="PRINTS" id="PR00344">
    <property type="entry name" value="BCTRLSENSOR"/>
</dbReference>
<keyword evidence="5" id="KW-0808">Transferase</keyword>
<dbReference type="EC" id="2.7.13.3" evidence="3"/>
<dbReference type="PANTHER" id="PTHR43711:SF1">
    <property type="entry name" value="HISTIDINE KINASE 1"/>
    <property type="match status" value="1"/>
</dbReference>
<dbReference type="CDD" id="cd00082">
    <property type="entry name" value="HisKA"/>
    <property type="match status" value="1"/>
</dbReference>
<keyword evidence="4" id="KW-0597">Phosphoprotein</keyword>
<keyword evidence="6" id="KW-0418">Kinase</keyword>
<evidence type="ECO:0000256" key="2">
    <source>
        <dbReference type="ARBA" id="ARBA00004370"/>
    </source>
</evidence>
<dbReference type="RefSeq" id="WP_284098862.1">
    <property type="nucleotide sequence ID" value="NZ_JARRAF010000001.1"/>
</dbReference>
<dbReference type="InterPro" id="IPR036890">
    <property type="entry name" value="HATPase_C_sf"/>
</dbReference>
<evidence type="ECO:0000259" key="8">
    <source>
        <dbReference type="PROSITE" id="PS50109"/>
    </source>
</evidence>
<comment type="subcellular location">
    <subcellularLocation>
        <location evidence="2">Membrane</location>
    </subcellularLocation>
</comment>
<dbReference type="SUPFAM" id="SSF55785">
    <property type="entry name" value="PYP-like sensor domain (PAS domain)"/>
    <property type="match status" value="1"/>
</dbReference>
<keyword evidence="10" id="KW-0547">Nucleotide-binding</keyword>
<keyword evidence="10" id="KW-0067">ATP-binding</keyword>
<keyword evidence="11" id="KW-1185">Reference proteome</keyword>
<dbReference type="PROSITE" id="PS50109">
    <property type="entry name" value="HIS_KIN"/>
    <property type="match status" value="1"/>
</dbReference>
<organism evidence="10 11">
    <name type="scientific">Parachitinimonas caeni</name>
    <dbReference type="NCBI Taxonomy" id="3031301"/>
    <lineage>
        <taxon>Bacteria</taxon>
        <taxon>Pseudomonadati</taxon>
        <taxon>Pseudomonadota</taxon>
        <taxon>Betaproteobacteria</taxon>
        <taxon>Neisseriales</taxon>
        <taxon>Chitinibacteraceae</taxon>
        <taxon>Parachitinimonas</taxon>
    </lineage>
</organism>
<dbReference type="InterPro" id="IPR003660">
    <property type="entry name" value="HAMP_dom"/>
</dbReference>
<protein>
    <recommendedName>
        <fullName evidence="3">histidine kinase</fullName>
        <ecNumber evidence="3">2.7.13.3</ecNumber>
    </recommendedName>
</protein>
<dbReference type="PANTHER" id="PTHR43711">
    <property type="entry name" value="TWO-COMPONENT HISTIDINE KINASE"/>
    <property type="match status" value="1"/>
</dbReference>
<dbReference type="InterPro" id="IPR003594">
    <property type="entry name" value="HATPase_dom"/>
</dbReference>
<keyword evidence="7" id="KW-0902">Two-component regulatory system</keyword>
<dbReference type="CDD" id="cd00075">
    <property type="entry name" value="HATPase"/>
    <property type="match status" value="1"/>
</dbReference>
<evidence type="ECO:0000256" key="4">
    <source>
        <dbReference type="ARBA" id="ARBA00022553"/>
    </source>
</evidence>
<dbReference type="InterPro" id="IPR004358">
    <property type="entry name" value="Sig_transdc_His_kin-like_C"/>
</dbReference>
<dbReference type="InterPro" id="IPR036097">
    <property type="entry name" value="HisK_dim/P_sf"/>
</dbReference>
<dbReference type="SMART" id="SM00304">
    <property type="entry name" value="HAMP"/>
    <property type="match status" value="1"/>
</dbReference>
<proteinExistence type="predicted"/>
<evidence type="ECO:0000256" key="6">
    <source>
        <dbReference type="ARBA" id="ARBA00022777"/>
    </source>
</evidence>
<dbReference type="PROSITE" id="PS50885">
    <property type="entry name" value="HAMP"/>
    <property type="match status" value="1"/>
</dbReference>
<evidence type="ECO:0000313" key="11">
    <source>
        <dbReference type="Proteomes" id="UP001172778"/>
    </source>
</evidence>
<dbReference type="Pfam" id="PF08448">
    <property type="entry name" value="PAS_4"/>
    <property type="match status" value="1"/>
</dbReference>
<evidence type="ECO:0000256" key="7">
    <source>
        <dbReference type="ARBA" id="ARBA00023012"/>
    </source>
</evidence>
<evidence type="ECO:0000256" key="5">
    <source>
        <dbReference type="ARBA" id="ARBA00022679"/>
    </source>
</evidence>
<dbReference type="SUPFAM" id="SSF55874">
    <property type="entry name" value="ATPase domain of HSP90 chaperone/DNA topoisomerase II/histidine kinase"/>
    <property type="match status" value="1"/>
</dbReference>
<feature type="domain" description="HAMP" evidence="9">
    <location>
        <begin position="358"/>
        <end position="410"/>
    </location>
</feature>
<dbReference type="GO" id="GO:0005524">
    <property type="term" value="F:ATP binding"/>
    <property type="evidence" value="ECO:0007669"/>
    <property type="project" value="UniProtKB-KW"/>
</dbReference>
<comment type="caution">
    <text evidence="10">The sequence shown here is derived from an EMBL/GenBank/DDBJ whole genome shotgun (WGS) entry which is preliminary data.</text>
</comment>
<evidence type="ECO:0000256" key="1">
    <source>
        <dbReference type="ARBA" id="ARBA00000085"/>
    </source>
</evidence>
<dbReference type="SMART" id="SM00387">
    <property type="entry name" value="HATPase_c"/>
    <property type="match status" value="1"/>
</dbReference>
<evidence type="ECO:0000313" key="10">
    <source>
        <dbReference type="EMBL" id="MDK2122579.1"/>
    </source>
</evidence>
<reference evidence="10" key="1">
    <citation type="submission" date="2023-03" db="EMBL/GenBank/DDBJ databases">
        <title>Chitinimonas shenzhenensis gen. nov., sp. nov., a novel member of family Burkholderiaceae isolated from activated sludge collected in Shen Zhen, China.</title>
        <authorList>
            <person name="Wang X."/>
        </authorList>
    </citation>
    <scope>NUCLEOTIDE SEQUENCE</scope>
    <source>
        <strain evidence="10">DQS-5</strain>
    </source>
</reference>
<comment type="catalytic activity">
    <reaction evidence="1">
        <text>ATP + protein L-histidine = ADP + protein N-phospho-L-histidine.</text>
        <dbReference type="EC" id="2.7.13.3"/>
    </reaction>
</comment>
<dbReference type="InterPro" id="IPR003661">
    <property type="entry name" value="HisK_dim/P_dom"/>
</dbReference>
<gene>
    <name evidence="10" type="ORF">PZA18_00785</name>
</gene>
<dbReference type="Gene3D" id="6.10.340.10">
    <property type="match status" value="1"/>
</dbReference>
<dbReference type="InterPro" id="IPR005467">
    <property type="entry name" value="His_kinase_dom"/>
</dbReference>
<dbReference type="InterPro" id="IPR013656">
    <property type="entry name" value="PAS_4"/>
</dbReference>
<evidence type="ECO:0000256" key="3">
    <source>
        <dbReference type="ARBA" id="ARBA00012438"/>
    </source>
</evidence>
<sequence>MASRIAIVIVIGSVLAGWFQYQGLQKTTLEGLRDYVEVRSKADSEHFLLAETQTRMLADEFLRRYRLAKQTNPDAEFDRVFSRYPDGLIRVRPELNDFRHRATVFVRHDVPLTDDLKRRLLVGYHLLSEWGPLSTNRFLDSFMNMPEQLSLNYAPFVDWSNSATRDTDIYSYETVWRSTREKNPKRLPFWTGVYFDDGARKWMVSHVTPVDDDGRWIASPGEDIVIDDLVGRTTNEHLAGTYNLIVRRDGQLIAHPELTRQIQSAGGVLDIARLQNPELASIVSAARRTEGMPSVVESDDGRFWLGVGRLRGPDWLLITVYPKHLLLGLARESATIVLALGALSLLIELLVLRAVLRAQVATPLAALQQAVSQIRAGQYEIRLDQLGQDEIGHFGKAFSELAQALRARDAALQTEVLQRQREAANAQQLAARLSALSEAIPDPVLVVAADGHVLEVFGHWLALWDESPQGCNLRDLLPASQAQLAIQSVADCLSSGKPARVEYRQELDGDLRQFEGVSIPLPKQFSEESAVLWLVRDVTELKRAEGAIRQARDHLEEVVRSQTADLLAAKERADAANQSKTTFVSNISHELRTPMHAILSFARLGAGKVDQGDADKLKRYFLNIAESGERMLTLVNDLLDITKLEAGKMAYRFERNRLRQVTEVVLDELAELAAKRQLKITVAQATVDDIAQFDALRIGQVIRNLLSNAIKFSPEGGLITVTIGEHDTDTLSLSVADQGQGIPEAECELIFDKFMQSSQTPGLGGTGLGLAICREIVRHHGGDIEAKNLAVGGAVFSFRIPRMPPQTAGNGSVLEPLTG</sequence>
<dbReference type="Pfam" id="PF00512">
    <property type="entry name" value="HisKA"/>
    <property type="match status" value="1"/>
</dbReference>
<name>A0ABT7DRH3_9NEIS</name>
<dbReference type="CDD" id="cd18774">
    <property type="entry name" value="PDC2_HK_sensor"/>
    <property type="match status" value="1"/>
</dbReference>
<dbReference type="Pfam" id="PF00672">
    <property type="entry name" value="HAMP"/>
    <property type="match status" value="1"/>
</dbReference>
<dbReference type="Gene3D" id="1.10.287.130">
    <property type="match status" value="1"/>
</dbReference>